<evidence type="ECO:0000313" key="2">
    <source>
        <dbReference type="EMBL" id="KAK5082307.1"/>
    </source>
</evidence>
<sequence length="290" mass="32715">MTTTAIEFSVPNGLDPKQSLKYQLCLINDTTRETTQKLVNLRTEAIEKRIVARQANITFCQMRKQLQPLIHSLSEISNQDLKIEEEAETQEEGSEDSPTPTTYSASTESGTLPMNHEDQLLTASVADFQSARQHVQQLQTLTTEWLTAYETGVLPSVTATGTTPAAPFILGDKRHPKQFLATVNALQHEIHTHTAFWMRPLIYPKANKEDNYNYDDDDNLDGLSCLGFEKEDDKYVPTGEDVRKDRIFVCGMESMARHVCEQEAMERNDMVVGEAMQLLELLAENSASER</sequence>
<feature type="region of interest" description="Disordered" evidence="1">
    <location>
        <begin position="84"/>
        <end position="113"/>
    </location>
</feature>
<dbReference type="AlphaFoldDB" id="A0AAN7SV38"/>
<evidence type="ECO:0000313" key="3">
    <source>
        <dbReference type="Proteomes" id="UP001309876"/>
    </source>
</evidence>
<reference evidence="2 3" key="1">
    <citation type="submission" date="2023-08" db="EMBL/GenBank/DDBJ databases">
        <title>Black Yeasts Isolated from many extreme environments.</title>
        <authorList>
            <person name="Coleine C."/>
            <person name="Stajich J.E."/>
            <person name="Selbmann L."/>
        </authorList>
    </citation>
    <scope>NUCLEOTIDE SEQUENCE [LARGE SCALE GENOMIC DNA]</scope>
    <source>
        <strain evidence="2 3">CCFEE 5910</strain>
    </source>
</reference>
<dbReference type="Proteomes" id="UP001309876">
    <property type="component" value="Unassembled WGS sequence"/>
</dbReference>
<feature type="compositionally biased region" description="Polar residues" evidence="1">
    <location>
        <begin position="96"/>
        <end position="112"/>
    </location>
</feature>
<feature type="compositionally biased region" description="Acidic residues" evidence="1">
    <location>
        <begin position="84"/>
        <end position="95"/>
    </location>
</feature>
<dbReference type="EMBL" id="JAVRRJ010000008">
    <property type="protein sequence ID" value="KAK5082307.1"/>
    <property type="molecule type" value="Genomic_DNA"/>
</dbReference>
<protein>
    <submittedName>
        <fullName evidence="2">Uncharacterized protein</fullName>
    </submittedName>
</protein>
<proteinExistence type="predicted"/>
<evidence type="ECO:0000256" key="1">
    <source>
        <dbReference type="SAM" id="MobiDB-lite"/>
    </source>
</evidence>
<gene>
    <name evidence="2" type="ORF">LTR05_007453</name>
</gene>
<organism evidence="2 3">
    <name type="scientific">Lithohypha guttulata</name>
    <dbReference type="NCBI Taxonomy" id="1690604"/>
    <lineage>
        <taxon>Eukaryota</taxon>
        <taxon>Fungi</taxon>
        <taxon>Dikarya</taxon>
        <taxon>Ascomycota</taxon>
        <taxon>Pezizomycotina</taxon>
        <taxon>Eurotiomycetes</taxon>
        <taxon>Chaetothyriomycetidae</taxon>
        <taxon>Chaetothyriales</taxon>
        <taxon>Trichomeriaceae</taxon>
        <taxon>Lithohypha</taxon>
    </lineage>
</organism>
<name>A0AAN7SV38_9EURO</name>
<keyword evidence="3" id="KW-1185">Reference proteome</keyword>
<accession>A0AAN7SV38</accession>
<comment type="caution">
    <text evidence="2">The sequence shown here is derived from an EMBL/GenBank/DDBJ whole genome shotgun (WGS) entry which is preliminary data.</text>
</comment>